<dbReference type="EMBL" id="CP036402">
    <property type="protein sequence ID" value="QBI19751.1"/>
    <property type="molecule type" value="Genomic_DNA"/>
</dbReference>
<dbReference type="OrthoDB" id="9789109at2"/>
<dbReference type="Proteomes" id="UP000291469">
    <property type="component" value="Chromosome"/>
</dbReference>
<gene>
    <name evidence="1" type="ORF">ER308_09440</name>
</gene>
<name>A0A411YEZ1_9ACTN</name>
<dbReference type="RefSeq" id="WP_131154748.1">
    <property type="nucleotide sequence ID" value="NZ_CP036402.1"/>
</dbReference>
<sequence length="192" mass="21159">MGPAHPRLLTVGHGTLSGEAFAELLVAAGVATLVDVRRMPSSRRNPQFNRPTLAATLEGHELSYRWDERLGGRREPRDDSPHHALTDPQFRGYADHMESPEFRAALDELLASGREGPVAIMCAEGDWSRCHRRMIGDHVALVRGLEVRHLRHDGSREDHRLNAGARLDELGERVVYDAGADQPLPGTNPTAG</sequence>
<dbReference type="PANTHER" id="PTHR39337:SF1">
    <property type="entry name" value="BLR5642 PROTEIN"/>
    <property type="match status" value="1"/>
</dbReference>
<proteinExistence type="predicted"/>
<reference evidence="1 2" key="1">
    <citation type="submission" date="2019-01" db="EMBL/GenBank/DDBJ databases">
        <title>Egibacter rhizosphaerae EGI 80759T.</title>
        <authorList>
            <person name="Chen D.-D."/>
            <person name="Tian Y."/>
            <person name="Jiao J.-Y."/>
            <person name="Zhang X.-T."/>
            <person name="Zhang Y.-G."/>
            <person name="Zhang Y."/>
            <person name="Xiao M."/>
            <person name="Shu W.-S."/>
            <person name="Li W.-J."/>
        </authorList>
    </citation>
    <scope>NUCLEOTIDE SEQUENCE [LARGE SCALE GENOMIC DNA]</scope>
    <source>
        <strain evidence="1 2">EGI 80759</strain>
    </source>
</reference>
<dbReference type="AlphaFoldDB" id="A0A411YEZ1"/>
<dbReference type="KEGG" id="erz:ER308_09440"/>
<protein>
    <submittedName>
        <fullName evidence="1">DUF488 domain-containing protein</fullName>
    </submittedName>
</protein>
<dbReference type="PANTHER" id="PTHR39337">
    <property type="entry name" value="BLR5642 PROTEIN"/>
    <property type="match status" value="1"/>
</dbReference>
<dbReference type="InterPro" id="IPR007438">
    <property type="entry name" value="DUF488"/>
</dbReference>
<evidence type="ECO:0000313" key="2">
    <source>
        <dbReference type="Proteomes" id="UP000291469"/>
    </source>
</evidence>
<keyword evidence="2" id="KW-1185">Reference proteome</keyword>
<evidence type="ECO:0000313" key="1">
    <source>
        <dbReference type="EMBL" id="QBI19751.1"/>
    </source>
</evidence>
<organism evidence="1 2">
    <name type="scientific">Egibacter rhizosphaerae</name>
    <dbReference type="NCBI Taxonomy" id="1670831"/>
    <lineage>
        <taxon>Bacteria</taxon>
        <taxon>Bacillati</taxon>
        <taxon>Actinomycetota</taxon>
        <taxon>Nitriliruptoria</taxon>
        <taxon>Egibacterales</taxon>
        <taxon>Egibacteraceae</taxon>
        <taxon>Egibacter</taxon>
    </lineage>
</organism>
<accession>A0A411YEZ1</accession>
<dbReference type="InterPro" id="IPR014519">
    <property type="entry name" value="UCP024492"/>
</dbReference>
<dbReference type="PIRSF" id="PIRSF024492">
    <property type="entry name" value="UCP024492"/>
    <property type="match status" value="1"/>
</dbReference>
<dbReference type="Pfam" id="PF04343">
    <property type="entry name" value="DUF488"/>
    <property type="match status" value="1"/>
</dbReference>